<dbReference type="PIR" id="B81677">
    <property type="entry name" value="B81677"/>
</dbReference>
<evidence type="ECO:0000313" key="2">
    <source>
        <dbReference type="Proteomes" id="UP000000800"/>
    </source>
</evidence>
<protein>
    <submittedName>
        <fullName evidence="1">Uncharacterized protein</fullName>
    </submittedName>
</protein>
<organism evidence="1 2">
    <name type="scientific">Chlamydia muridarum (strain MoPn / Nigg)</name>
    <dbReference type="NCBI Taxonomy" id="243161"/>
    <lineage>
        <taxon>Bacteria</taxon>
        <taxon>Pseudomonadati</taxon>
        <taxon>Chlamydiota</taxon>
        <taxon>Chlamydiia</taxon>
        <taxon>Chlamydiales</taxon>
        <taxon>Chlamydiaceae</taxon>
        <taxon>Chlamydia/Chlamydophila group</taxon>
        <taxon>Chlamydia</taxon>
    </lineage>
</organism>
<keyword evidence="2" id="KW-1185">Reference proteome</keyword>
<dbReference type="KEGG" id="cmu:TC_0678"/>
<dbReference type="Proteomes" id="UP000000800">
    <property type="component" value="Chromosome"/>
</dbReference>
<evidence type="ECO:0000313" key="1">
    <source>
        <dbReference type="EMBL" id="AAF39498.1"/>
    </source>
</evidence>
<accession>Q9PJZ8</accession>
<sequence>MKKFMPFIRKDFAETNNFFSCFRWGLQVYQVSLAAPTPKVGFFSLSINDIIYSGMFSVALSVALRPLEFLQHLFLRSPDFPLIRSFSKTGSAVALPFRLIRYTAVRRRRRFVVDPSADVACSSCQ</sequence>
<gene>
    <name evidence="1" type="ordered locus">TC_0678</name>
</gene>
<reference evidence="1 2" key="1">
    <citation type="journal article" date="2000" name="Nucleic Acids Res.">
        <title>Genome sequences of Chlamydia trachomatis MoPn and Chlamydia pneumoniae AR39.</title>
        <authorList>
            <person name="Read T.D."/>
            <person name="Brunham R.C."/>
            <person name="Shen C."/>
            <person name="Gill S.R."/>
            <person name="Heidelberg J.F."/>
            <person name="White O."/>
            <person name="Hickey E.K."/>
            <person name="Peterson J.D."/>
            <person name="Utterback T.R."/>
            <person name="Berry K.J."/>
            <person name="Bass S."/>
            <person name="Linher K.D."/>
            <person name="Weidman J.F."/>
            <person name="Khouri H.M."/>
            <person name="Craven B."/>
            <person name="Bowman C."/>
            <person name="Dodson R.J."/>
            <person name="Gwinn M.L."/>
            <person name="Nelson W.C."/>
            <person name="DeBoy R.T."/>
            <person name="Kolonay J.F."/>
            <person name="McClarty G."/>
            <person name="Salzberg S.L."/>
            <person name="Eisen J.A."/>
            <person name="Fraser C.M."/>
        </authorList>
    </citation>
    <scope>NUCLEOTIDE SEQUENCE [LARGE SCALE GENOMIC DNA]</scope>
    <source>
        <strain evidence="2">MoPn / Nigg</strain>
    </source>
</reference>
<dbReference type="AlphaFoldDB" id="Q9PJZ8"/>
<dbReference type="EMBL" id="AE002160">
    <property type="protein sequence ID" value="AAF39498.1"/>
    <property type="molecule type" value="Genomic_DNA"/>
</dbReference>
<dbReference type="HOGENOM" id="CLU_1988666_0_0_0"/>
<name>Q9PJZ8_CHLMU</name>
<proteinExistence type="predicted"/>